<proteinExistence type="predicted"/>
<feature type="region of interest" description="Disordered" evidence="1">
    <location>
        <begin position="121"/>
        <end position="154"/>
    </location>
</feature>
<evidence type="ECO:0000313" key="2">
    <source>
        <dbReference type="EMBL" id="KAL2558231.1"/>
    </source>
</evidence>
<name>A0ABD1X8Y7_9LAMI</name>
<organism evidence="2 3">
    <name type="scientific">Forsythia ovata</name>
    <dbReference type="NCBI Taxonomy" id="205694"/>
    <lineage>
        <taxon>Eukaryota</taxon>
        <taxon>Viridiplantae</taxon>
        <taxon>Streptophyta</taxon>
        <taxon>Embryophyta</taxon>
        <taxon>Tracheophyta</taxon>
        <taxon>Spermatophyta</taxon>
        <taxon>Magnoliopsida</taxon>
        <taxon>eudicotyledons</taxon>
        <taxon>Gunneridae</taxon>
        <taxon>Pentapetalae</taxon>
        <taxon>asterids</taxon>
        <taxon>lamiids</taxon>
        <taxon>Lamiales</taxon>
        <taxon>Oleaceae</taxon>
        <taxon>Forsythieae</taxon>
        <taxon>Forsythia</taxon>
    </lineage>
</organism>
<feature type="region of interest" description="Disordered" evidence="1">
    <location>
        <begin position="1"/>
        <end position="40"/>
    </location>
</feature>
<keyword evidence="2" id="KW-0347">Helicase</keyword>
<evidence type="ECO:0000313" key="3">
    <source>
        <dbReference type="Proteomes" id="UP001604277"/>
    </source>
</evidence>
<dbReference type="Proteomes" id="UP001604277">
    <property type="component" value="Unassembled WGS sequence"/>
</dbReference>
<feature type="compositionally biased region" description="Polar residues" evidence="1">
    <location>
        <begin position="137"/>
        <end position="154"/>
    </location>
</feature>
<gene>
    <name evidence="2" type="ORF">Fot_02970</name>
</gene>
<dbReference type="EMBL" id="JBFOLJ010000001">
    <property type="protein sequence ID" value="KAL2558231.1"/>
    <property type="molecule type" value="Genomic_DNA"/>
</dbReference>
<keyword evidence="2" id="KW-0378">Hydrolase</keyword>
<sequence>MGFPPRYDLEIQQRKQTGFSPTHIQQTGTPSAQNLPAGTNSIHAPQIGVQLSQTTSYGHSSVNMPQVNHSVEMHQSGADLALQSGGSRFQNEMGSGSKMGYEENPIGRTGNEYSYNTNKDGRAMSQHPKLAALPMPRNQQVRSTRETYQPDMNDQVHTQDERRFDAIFMSYASS</sequence>
<keyword evidence="2" id="KW-0067">ATP-binding</keyword>
<feature type="compositionally biased region" description="Polar residues" evidence="1">
    <location>
        <begin position="14"/>
        <end position="40"/>
    </location>
</feature>
<keyword evidence="3" id="KW-1185">Reference proteome</keyword>
<protein>
    <submittedName>
        <fullName evidence="2">DEAD-box ATP-dependent RNA helicase 40</fullName>
    </submittedName>
</protein>
<comment type="caution">
    <text evidence="2">The sequence shown here is derived from an EMBL/GenBank/DDBJ whole genome shotgun (WGS) entry which is preliminary data.</text>
</comment>
<reference evidence="3" key="1">
    <citation type="submission" date="2024-07" db="EMBL/GenBank/DDBJ databases">
        <title>Two chromosome-level genome assemblies of Korean endemic species Abeliophyllum distichum and Forsythia ovata (Oleaceae).</title>
        <authorList>
            <person name="Jang H."/>
        </authorList>
    </citation>
    <scope>NUCLEOTIDE SEQUENCE [LARGE SCALE GENOMIC DNA]</scope>
</reference>
<dbReference type="AlphaFoldDB" id="A0ABD1X8Y7"/>
<feature type="region of interest" description="Disordered" evidence="1">
    <location>
        <begin position="86"/>
        <end position="108"/>
    </location>
</feature>
<accession>A0ABD1X8Y7</accession>
<evidence type="ECO:0000256" key="1">
    <source>
        <dbReference type="SAM" id="MobiDB-lite"/>
    </source>
</evidence>
<dbReference type="GO" id="GO:0004386">
    <property type="term" value="F:helicase activity"/>
    <property type="evidence" value="ECO:0007669"/>
    <property type="project" value="UniProtKB-KW"/>
</dbReference>
<keyword evidence="2" id="KW-0547">Nucleotide-binding</keyword>